<dbReference type="EMBL" id="JQ844262">
    <property type="protein sequence ID" value="AGS53954.1"/>
    <property type="molecule type" value="Genomic_DNA"/>
</dbReference>
<accession>A0A806KKR2</accession>
<evidence type="ECO:0000313" key="1">
    <source>
        <dbReference type="EMBL" id="AGS53954.1"/>
    </source>
</evidence>
<organism evidence="1">
    <name type="scientific">uncultured bacterium contig00109</name>
    <dbReference type="NCBI Taxonomy" id="1181574"/>
    <lineage>
        <taxon>Bacteria</taxon>
        <taxon>environmental samples</taxon>
    </lineage>
</organism>
<dbReference type="AlphaFoldDB" id="A0A806KKR2"/>
<protein>
    <submittedName>
        <fullName evidence="1">Uncharacterized protein</fullName>
    </submittedName>
</protein>
<reference evidence="1" key="1">
    <citation type="submission" date="2012-03" db="EMBL/GenBank/DDBJ databases">
        <title>Functional metagenomics reveals considerable lignocellulase gene clusters in the gut microbiome of a wood-feeding higher termite.</title>
        <authorList>
            <person name="Liu N."/>
        </authorList>
    </citation>
    <scope>NUCLEOTIDE SEQUENCE</scope>
</reference>
<proteinExistence type="predicted"/>
<name>A0A806KKR2_9BACT</name>
<sequence>MVPSQVSQNTGLKPDILPFFIGSCSITEVIEQLYSLQNGTSGVILTK</sequence>